<reference evidence="9" key="1">
    <citation type="journal article" date="2014" name="Genome Biol.">
        <title>Genome analysis of a major urban malaria vector mosquito, Anopheles stephensi.</title>
        <authorList>
            <person name="Jiang X."/>
            <person name="Peery A."/>
            <person name="Hall A.B."/>
            <person name="Sharma A."/>
            <person name="Chen X.G."/>
            <person name="Waterhouse R.M."/>
            <person name="Komissarov A."/>
            <person name="Riehle M.M."/>
            <person name="Shouche Y."/>
            <person name="Sharakhova M.V."/>
            <person name="Lawson D."/>
            <person name="Pakpour N."/>
            <person name="Arensburger P."/>
            <person name="Davidson V.L."/>
            <person name="Eiglmeier K."/>
            <person name="Emrich S."/>
            <person name="George P."/>
            <person name="Kennedy R.C."/>
            <person name="Mane S.P."/>
            <person name="Maslen G."/>
            <person name="Oringanje C."/>
            <person name="Qi Y."/>
            <person name="Settlage R."/>
            <person name="Tojo M."/>
            <person name="Tubio J.M."/>
            <person name="Unger M.F."/>
            <person name="Wang B."/>
            <person name="Vernick K.D."/>
            <person name="Ribeiro J.M."/>
            <person name="James A.A."/>
            <person name="Michel K."/>
            <person name="Riehle M.A."/>
            <person name="Luckhart S."/>
            <person name="Sharakhov I.V."/>
            <person name="Tu Z."/>
        </authorList>
    </citation>
    <scope>NUCLEOTIDE SEQUENCE [LARGE SCALE GENOMIC DNA]</scope>
    <source>
        <strain evidence="9">Indian</strain>
    </source>
</reference>
<feature type="compositionally biased region" description="Polar residues" evidence="7">
    <location>
        <begin position="546"/>
        <end position="559"/>
    </location>
</feature>
<keyword evidence="4" id="KW-0238">DNA-binding</keyword>
<name>A0A182XWG4_ANOST</name>
<keyword evidence="5" id="KW-0804">Transcription</keyword>
<dbReference type="VEuPathDB" id="VectorBase:ASTEI00550"/>
<evidence type="ECO:0000256" key="2">
    <source>
        <dbReference type="ARBA" id="ARBA00005713"/>
    </source>
</evidence>
<dbReference type="AlphaFoldDB" id="A0A182XWG4"/>
<feature type="region of interest" description="Disordered" evidence="7">
    <location>
        <begin position="280"/>
        <end position="314"/>
    </location>
</feature>
<evidence type="ECO:0000256" key="3">
    <source>
        <dbReference type="ARBA" id="ARBA00023015"/>
    </source>
</evidence>
<dbReference type="InterPro" id="IPR013087">
    <property type="entry name" value="Znf_C2H2_type"/>
</dbReference>
<dbReference type="EnsemblMetazoa" id="ASTEI00550-RA">
    <property type="protein sequence ID" value="ASTEI00550-PA"/>
    <property type="gene ID" value="ASTEI00550"/>
</dbReference>
<dbReference type="PROSITE" id="PS00028">
    <property type="entry name" value="ZINC_FINGER_C2H2_1"/>
    <property type="match status" value="1"/>
</dbReference>
<dbReference type="OMA" id="LEMDDSM"/>
<dbReference type="PANTHER" id="PTHR20338">
    <property type="entry name" value="NUCLEAR RESPIRATORY FACTOR 1"/>
    <property type="match status" value="1"/>
</dbReference>
<sequence length="803" mass="89246">MPPTTEELEDDGSKNMVSNLPLLFADGYPTSLDKITATQLERFIPFMVQCSLGNVTIHSMTEFNRPPWWPKDLEFTKPFKRPKSFTGDWLLKMRELVVACYDSHDNIYLLRYCADLAKFQPTALRFINNYNSTTSLFERSTNKLLVTFRNENMLYDQEQKFNSRKCLLPKQSNSQSCLAAQEEMVISAGFDIYLCDYCDAELYSYGAMVEHEKACHTEQSNAELADTSDDDDVIFCGTVLDDQLPLDAAARAQAKQQKMVSFLSQNFMLRCRNAIESAPSSTIPKSTGNNAEVENSSGGTMAESATSTGGKYRRLPRRSRQVVTLAKCTQIPLSSPLGLFMIKASKIITTPDYLLERYERMERFCIAPALPPGANYPLRPGVKNAGSIQDAATNIHDRRIPKWLFGKIKSGPNGCPVTFKRIADDSCEPSKHQYKFPRRQFFTKQRIDNFLFYNKPLLQRCRPFVVSLQRLTADEVQKLSLQPGIERERQEAELAAQQERQRRKELAEFAESAMVIDSIDLCSSDEEVQHMEEERLVNVSDEEPTNACSRQENNSTPDNDYTVHDAIETIVLEMDDSMGSDTNEYTNTSFYRSSPPQKLLSSGRFPKELPMPTFAKKSFVSSMLSESAYRLNQSLPSANGKIVDGARQPLTAPLYLYANCSQTAVSLAEETQFASGNRMMARKGASLPLKENLVNVFGATGNGANGDSMLLGPGTTVPVHHHQAGTAQARTAMLLTAPMANGHTIITNGTIPVAFASSRTSASVVQTLSTTTTFVNQAIHVSMNHNNTTGTAAVSSATAANLQ</sequence>
<dbReference type="GO" id="GO:0005634">
    <property type="term" value="C:nucleus"/>
    <property type="evidence" value="ECO:0007669"/>
    <property type="project" value="UniProtKB-SubCell"/>
</dbReference>
<dbReference type="VEuPathDB" id="VectorBase:ASTE000728"/>
<evidence type="ECO:0000256" key="5">
    <source>
        <dbReference type="ARBA" id="ARBA00023163"/>
    </source>
</evidence>
<accession>A0A182XWG4</accession>
<comment type="similarity">
    <text evidence="2">Belongs to the NRF1/Ewg family.</text>
</comment>
<proteinExistence type="inferred from homology"/>
<evidence type="ECO:0000313" key="9">
    <source>
        <dbReference type="Proteomes" id="UP000076408"/>
    </source>
</evidence>
<evidence type="ECO:0000256" key="1">
    <source>
        <dbReference type="ARBA" id="ARBA00004123"/>
    </source>
</evidence>
<evidence type="ECO:0000313" key="8">
    <source>
        <dbReference type="EnsemblMetazoa" id="ASTEI00550-PA"/>
    </source>
</evidence>
<comment type="subcellular location">
    <subcellularLocation>
        <location evidence="1">Nucleus</location>
    </subcellularLocation>
</comment>
<dbReference type="Pfam" id="PF10491">
    <property type="entry name" value="Nrf1_DNA-bind"/>
    <property type="match status" value="1"/>
</dbReference>
<protein>
    <submittedName>
        <fullName evidence="8">Uncharacterized protein</fullName>
    </submittedName>
</protein>
<feature type="compositionally biased region" description="Polar residues" evidence="7">
    <location>
        <begin position="280"/>
        <end position="309"/>
    </location>
</feature>
<dbReference type="GO" id="GO:0003677">
    <property type="term" value="F:DNA binding"/>
    <property type="evidence" value="ECO:0007669"/>
    <property type="project" value="UniProtKB-KW"/>
</dbReference>
<organism evidence="8 9">
    <name type="scientific">Anopheles stephensi</name>
    <name type="common">Indo-Pakistan malaria mosquito</name>
    <dbReference type="NCBI Taxonomy" id="30069"/>
    <lineage>
        <taxon>Eukaryota</taxon>
        <taxon>Metazoa</taxon>
        <taxon>Ecdysozoa</taxon>
        <taxon>Arthropoda</taxon>
        <taxon>Hexapoda</taxon>
        <taxon>Insecta</taxon>
        <taxon>Pterygota</taxon>
        <taxon>Neoptera</taxon>
        <taxon>Endopterygota</taxon>
        <taxon>Diptera</taxon>
        <taxon>Nematocera</taxon>
        <taxon>Culicoidea</taxon>
        <taxon>Culicidae</taxon>
        <taxon>Anophelinae</taxon>
        <taxon>Anopheles</taxon>
    </lineage>
</organism>
<keyword evidence="6" id="KW-0539">Nucleus</keyword>
<dbReference type="InterPro" id="IPR019525">
    <property type="entry name" value="Nrf1_NLS/DNA-bd_dimer"/>
</dbReference>
<feature type="region of interest" description="Disordered" evidence="7">
    <location>
        <begin position="537"/>
        <end position="561"/>
    </location>
</feature>
<dbReference type="VEuPathDB" id="VectorBase:ASTEI20_036603"/>
<keyword evidence="9" id="KW-1185">Reference proteome</keyword>
<evidence type="ECO:0000256" key="6">
    <source>
        <dbReference type="ARBA" id="ARBA00023242"/>
    </source>
</evidence>
<reference evidence="8" key="2">
    <citation type="submission" date="2020-05" db="UniProtKB">
        <authorList>
            <consortium name="EnsemblMetazoa"/>
        </authorList>
    </citation>
    <scope>IDENTIFICATION</scope>
    <source>
        <strain evidence="8">Indian</strain>
    </source>
</reference>
<evidence type="ECO:0000256" key="7">
    <source>
        <dbReference type="SAM" id="MobiDB-lite"/>
    </source>
</evidence>
<keyword evidence="3" id="KW-0805">Transcription regulation</keyword>
<dbReference type="Proteomes" id="UP000076408">
    <property type="component" value="Unassembled WGS sequence"/>
</dbReference>
<dbReference type="GO" id="GO:0003700">
    <property type="term" value="F:DNA-binding transcription factor activity"/>
    <property type="evidence" value="ECO:0007669"/>
    <property type="project" value="InterPro"/>
</dbReference>
<dbReference type="GO" id="GO:0006357">
    <property type="term" value="P:regulation of transcription by RNA polymerase II"/>
    <property type="evidence" value="ECO:0007669"/>
    <property type="project" value="InterPro"/>
</dbReference>
<dbReference type="InterPro" id="IPR039142">
    <property type="entry name" value="NRF1/Ewg"/>
</dbReference>
<evidence type="ECO:0000256" key="4">
    <source>
        <dbReference type="ARBA" id="ARBA00023125"/>
    </source>
</evidence>